<evidence type="ECO:0000256" key="2">
    <source>
        <dbReference type="ARBA" id="ARBA00009477"/>
    </source>
</evidence>
<keyword evidence="6" id="KW-0472">Membrane</keyword>
<sequence length="392" mass="40960">MKRWVVCCLALLLVAGAAYVGWQRFNRDIPTSPTAQIGAKRGSNCAASIERPVKVALAKSGSLPVLRNTVGTAVAIASTAVNSPEAGNVAVLAVKDGAIVKAGDLIAQLDDKAIRANIVKDTASLAKSQATLNDAEIQLKRTQDLVRKGVATSQSGDDALAALKVAQAQLQVDQAQLAADQVTLSYTKIVAPFTGQLGVVQVSPGAYLSAGSSVATLTRMSPIYAEFTLPETDLARIRAALKDGTLKTDVTVTSGEGKDVTESGRVDFIDNAVDPASGTVRLRATLDNRSGNFWPGQSLRISVELGKIDDLVLVPDVAVEPQENGSISYVVKPDNSVEIRPVSVALRADGMAGVRAGLQPGERVVIEGQDALSNGNRVKLVETKPDAKVSSD</sequence>
<dbReference type="InterPro" id="IPR006143">
    <property type="entry name" value="RND_pump_MFP"/>
</dbReference>
<dbReference type="Pfam" id="PF25876">
    <property type="entry name" value="HH_MFP_RND"/>
    <property type="match status" value="1"/>
</dbReference>
<evidence type="ECO:0000256" key="1">
    <source>
        <dbReference type="ARBA" id="ARBA00004236"/>
    </source>
</evidence>
<organism evidence="11">
    <name type="scientific">Brucella pinnipedialis M292/94/1</name>
    <dbReference type="NCBI Taxonomy" id="520462"/>
    <lineage>
        <taxon>Bacteria</taxon>
        <taxon>Pseudomonadati</taxon>
        <taxon>Pseudomonadota</taxon>
        <taxon>Alphaproteobacteria</taxon>
        <taxon>Hyphomicrobiales</taxon>
        <taxon>Brucellaceae</taxon>
        <taxon>Brucella/Ochrobactrum group</taxon>
        <taxon>Brucella</taxon>
    </lineage>
</organism>
<dbReference type="GO" id="GO:1990281">
    <property type="term" value="C:efflux pump complex"/>
    <property type="evidence" value="ECO:0007669"/>
    <property type="project" value="TreeGrafter"/>
</dbReference>
<dbReference type="Pfam" id="PF25917">
    <property type="entry name" value="BSH_RND"/>
    <property type="match status" value="1"/>
</dbReference>
<feature type="domain" description="Multidrug resistance protein MdtA-like C-terminal permuted SH3" evidence="10">
    <location>
        <begin position="312"/>
        <end position="370"/>
    </location>
</feature>
<dbReference type="InterPro" id="IPR058627">
    <property type="entry name" value="MdtA-like_C"/>
</dbReference>
<dbReference type="Gene3D" id="2.40.50.100">
    <property type="match status" value="1"/>
</dbReference>
<feature type="domain" description="Multidrug resistance protein MdtA-like alpha-helical hairpin" evidence="7">
    <location>
        <begin position="122"/>
        <end position="187"/>
    </location>
</feature>
<evidence type="ECO:0000256" key="6">
    <source>
        <dbReference type="ARBA" id="ARBA00023136"/>
    </source>
</evidence>
<evidence type="ECO:0000256" key="4">
    <source>
        <dbReference type="ARBA" id="ARBA00022475"/>
    </source>
</evidence>
<keyword evidence="4" id="KW-1003">Cell membrane</keyword>
<name>A0A0E1WY10_9HYPH</name>
<dbReference type="EMBL" id="EQ999534">
    <property type="protein sequence ID" value="EEZ28776.1"/>
    <property type="molecule type" value="Genomic_DNA"/>
</dbReference>
<reference evidence="11" key="1">
    <citation type="submission" date="2009-01" db="EMBL/GenBank/DDBJ databases">
        <title>The Genome Sequence of Brucella pinnipedialis M292/94/1.</title>
        <authorList>
            <consortium name="The Broad Institute Genome Sequencing Platform"/>
            <person name="Ward D."/>
            <person name="Young S.K."/>
            <person name="Kodira C.D."/>
            <person name="Zeng Q."/>
            <person name="Koehrsen M."/>
            <person name="Alvarado L."/>
            <person name="Berlin A."/>
            <person name="Borenstein D."/>
            <person name="Chen Z."/>
            <person name="Engels R."/>
            <person name="Freedman E."/>
            <person name="Gellesch M."/>
            <person name="Goldberg J."/>
            <person name="Griggs A."/>
            <person name="Gujja S."/>
            <person name="Heiman D."/>
            <person name="Hepburn T."/>
            <person name="Howarth C."/>
            <person name="Jen D."/>
            <person name="Larson L."/>
            <person name="Lewis B."/>
            <person name="Mehta T."/>
            <person name="Park D."/>
            <person name="Pearson M."/>
            <person name="Roberts A."/>
            <person name="Saif S."/>
            <person name="Shea T."/>
            <person name="Shenoy N."/>
            <person name="Sisk P."/>
            <person name="Stolte C."/>
            <person name="Sykes S."/>
            <person name="Walk T."/>
            <person name="White J."/>
            <person name="Yandava C."/>
            <person name="Whatmore A.M."/>
            <person name="Perrett L.L."/>
            <person name="O'Callaghan D."/>
            <person name="Nusbaum C."/>
            <person name="Galagan J."/>
            <person name="Birren B."/>
        </authorList>
    </citation>
    <scope>NUCLEOTIDE SEQUENCE [LARGE SCALE GENOMIC DNA]</scope>
    <source>
        <strain evidence="11">M292/94/1</strain>
    </source>
</reference>
<dbReference type="PANTHER" id="PTHR30469">
    <property type="entry name" value="MULTIDRUG RESISTANCE PROTEIN MDTA"/>
    <property type="match status" value="1"/>
</dbReference>
<evidence type="ECO:0000313" key="11">
    <source>
        <dbReference type="EMBL" id="EEZ28776.1"/>
    </source>
</evidence>
<feature type="domain" description="Multidrug resistance protein MdtA-like beta-barrel" evidence="9">
    <location>
        <begin position="222"/>
        <end position="306"/>
    </location>
</feature>
<proteinExistence type="inferred from homology"/>
<dbReference type="Pfam" id="PF25967">
    <property type="entry name" value="RND-MFP_C"/>
    <property type="match status" value="1"/>
</dbReference>
<dbReference type="Gene3D" id="1.10.287.470">
    <property type="entry name" value="Helix hairpin bin"/>
    <property type="match status" value="1"/>
</dbReference>
<dbReference type="PANTHER" id="PTHR30469:SF36">
    <property type="entry name" value="BLL3903 PROTEIN"/>
    <property type="match status" value="1"/>
</dbReference>
<dbReference type="AlphaFoldDB" id="A0A0E1WY10"/>
<gene>
    <name evidence="11" type="ORF">BALG_02129</name>
</gene>
<dbReference type="InterPro" id="IPR058626">
    <property type="entry name" value="MdtA-like_b-barrel"/>
</dbReference>
<dbReference type="InterPro" id="IPR058624">
    <property type="entry name" value="MdtA-like_HH"/>
</dbReference>
<dbReference type="SUPFAM" id="SSF111369">
    <property type="entry name" value="HlyD-like secretion proteins"/>
    <property type="match status" value="1"/>
</dbReference>
<evidence type="ECO:0000259" key="8">
    <source>
        <dbReference type="Pfam" id="PF25917"/>
    </source>
</evidence>
<accession>A0A0E1WY10</accession>
<protein>
    <submittedName>
        <fullName evidence="11">Uncharacterized protein</fullName>
    </submittedName>
</protein>
<dbReference type="Gene3D" id="2.40.420.20">
    <property type="match status" value="1"/>
</dbReference>
<dbReference type="Gene3D" id="2.40.30.170">
    <property type="match status" value="1"/>
</dbReference>
<evidence type="ECO:0000259" key="7">
    <source>
        <dbReference type="Pfam" id="PF25876"/>
    </source>
</evidence>
<evidence type="ECO:0000256" key="5">
    <source>
        <dbReference type="ARBA" id="ARBA00022519"/>
    </source>
</evidence>
<comment type="similarity">
    <text evidence="2">Belongs to the membrane fusion protein (MFP) (TC 8.A.1) family.</text>
</comment>
<keyword evidence="5" id="KW-0997">Cell inner membrane</keyword>
<dbReference type="InterPro" id="IPR058625">
    <property type="entry name" value="MdtA-like_BSH"/>
</dbReference>
<comment type="subcellular location">
    <subcellularLocation>
        <location evidence="1">Cell membrane</location>
    </subcellularLocation>
</comment>
<dbReference type="NCBIfam" id="TIGR01730">
    <property type="entry name" value="RND_mfp"/>
    <property type="match status" value="1"/>
</dbReference>
<keyword evidence="3" id="KW-0813">Transport</keyword>
<dbReference type="Pfam" id="PF25944">
    <property type="entry name" value="Beta-barrel_RND"/>
    <property type="match status" value="1"/>
</dbReference>
<feature type="domain" description="Multidrug resistance protein MdtA-like barrel-sandwich hybrid" evidence="8">
    <location>
        <begin position="86"/>
        <end position="217"/>
    </location>
</feature>
<dbReference type="HOGENOM" id="CLU_018816_2_0_5"/>
<evidence type="ECO:0000259" key="9">
    <source>
        <dbReference type="Pfam" id="PF25944"/>
    </source>
</evidence>
<evidence type="ECO:0000256" key="3">
    <source>
        <dbReference type="ARBA" id="ARBA00022448"/>
    </source>
</evidence>
<evidence type="ECO:0000259" key="10">
    <source>
        <dbReference type="Pfam" id="PF25967"/>
    </source>
</evidence>
<dbReference type="Proteomes" id="UP000004659">
    <property type="component" value="Unassembled WGS sequence"/>
</dbReference>
<dbReference type="GO" id="GO:0015562">
    <property type="term" value="F:efflux transmembrane transporter activity"/>
    <property type="evidence" value="ECO:0007669"/>
    <property type="project" value="TreeGrafter"/>
</dbReference>